<sequence length="257" mass="28032">MKCSLYGGKKTSPHEGGAHLHFSSASSLQDAQKLTPGLLKQISVVVQQDRIFKRISDTLRVAISGCSLGNPVVSVENNLLKVTELRGFPRSFSSCSAWQGDRALVKVVRRSSFMSHSSRTSVFNVAEQRLRSLWNAVEKEPKMSCPLRSRWTRDSLCRLLARCPMVARRSSSSAPSLLTSSAPAGSARDCSLGNSTLDSNTSRLCQTKDVEELLESEGVGSKANKANLQRTVAEKQEGLSHQLIASACHKSIQKDID</sequence>
<evidence type="ECO:0000313" key="1">
    <source>
        <dbReference type="EMBL" id="PWA15093.1"/>
    </source>
</evidence>
<dbReference type="Proteomes" id="UP000250572">
    <property type="component" value="Unassembled WGS sequence"/>
</dbReference>
<organism evidence="1 2">
    <name type="scientific">Gambusia affinis</name>
    <name type="common">Western mosquitofish</name>
    <name type="synonym">Heterandria affinis</name>
    <dbReference type="NCBI Taxonomy" id="33528"/>
    <lineage>
        <taxon>Eukaryota</taxon>
        <taxon>Metazoa</taxon>
        <taxon>Chordata</taxon>
        <taxon>Craniata</taxon>
        <taxon>Vertebrata</taxon>
        <taxon>Euteleostomi</taxon>
        <taxon>Actinopterygii</taxon>
        <taxon>Neopterygii</taxon>
        <taxon>Teleostei</taxon>
        <taxon>Neoteleostei</taxon>
        <taxon>Acanthomorphata</taxon>
        <taxon>Ovalentaria</taxon>
        <taxon>Atherinomorphae</taxon>
        <taxon>Cyprinodontiformes</taxon>
        <taxon>Poeciliidae</taxon>
        <taxon>Poeciliinae</taxon>
        <taxon>Gambusia</taxon>
    </lineage>
</organism>
<keyword evidence="2" id="KW-1185">Reference proteome</keyword>
<name>A0A315UUX1_GAMAF</name>
<accession>A0A315UUX1</accession>
<dbReference type="EMBL" id="NHOQ01002733">
    <property type="protein sequence ID" value="PWA15093.1"/>
    <property type="molecule type" value="Genomic_DNA"/>
</dbReference>
<comment type="caution">
    <text evidence="1">The sequence shown here is derived from an EMBL/GenBank/DDBJ whole genome shotgun (WGS) entry which is preliminary data.</text>
</comment>
<dbReference type="AlphaFoldDB" id="A0A315UUX1"/>
<reference evidence="1 2" key="1">
    <citation type="journal article" date="2018" name="G3 (Bethesda)">
        <title>A High-Quality Reference Genome for the Invasive Mosquitofish Gambusia affinis Using a Chicago Library.</title>
        <authorList>
            <person name="Hoffberg S.L."/>
            <person name="Troendle N.J."/>
            <person name="Glenn T.C."/>
            <person name="Mahmud O."/>
            <person name="Louha S."/>
            <person name="Chalopin D."/>
            <person name="Bennetzen J.L."/>
            <person name="Mauricio R."/>
        </authorList>
    </citation>
    <scope>NUCLEOTIDE SEQUENCE [LARGE SCALE GENOMIC DNA]</scope>
    <source>
        <strain evidence="1">NE01/NJP1002.9</strain>
        <tissue evidence="1">Muscle</tissue>
    </source>
</reference>
<gene>
    <name evidence="1" type="ORF">CCH79_00008797</name>
</gene>
<protein>
    <submittedName>
        <fullName evidence="1">Uncharacterized protein</fullName>
    </submittedName>
</protein>
<proteinExistence type="predicted"/>
<evidence type="ECO:0000313" key="2">
    <source>
        <dbReference type="Proteomes" id="UP000250572"/>
    </source>
</evidence>